<dbReference type="eggNOG" id="COG1136">
    <property type="taxonomic scope" value="Bacteria"/>
</dbReference>
<accession>F6DKF4</accession>
<keyword evidence="3" id="KW-0547">Nucleotide-binding</keyword>
<dbReference type="SMART" id="SM00382">
    <property type="entry name" value="AAA"/>
    <property type="match status" value="1"/>
</dbReference>
<dbReference type="PANTHER" id="PTHR42798:SF2">
    <property type="entry name" value="ABC TRANSPORTER ATP-BINDING PROTEIN MG467-RELATED"/>
    <property type="match status" value="1"/>
</dbReference>
<sequence>MEHAAKCVIDAQQLVKIYQNGSEELKVLDDVSLQVFKGDFMAILGPSGSGKSTLMNILGCLDLPSSGQYSLDGLDVLKASENELAEIRNIKIGFIFQKFNLLPRLTAVQNVMLPLLYRGVKEEEALGLAREKLTLLGLEARLHHRPNELSGGQQQRVAIARAIIGNPQLLLADEPTGNLDSKSSEDAMRIFKELNAQGNTILIITHDTEVAEQVDKIVYIRDGKIYENH</sequence>
<organism evidence="6 7">
    <name type="scientific">Desulforamulus ruminis (strain ATCC 23193 / DSM 2154 / NCIMB 8452 / DL)</name>
    <name type="common">Desulfotomaculum ruminis</name>
    <dbReference type="NCBI Taxonomy" id="696281"/>
    <lineage>
        <taxon>Bacteria</taxon>
        <taxon>Bacillati</taxon>
        <taxon>Bacillota</taxon>
        <taxon>Clostridia</taxon>
        <taxon>Eubacteriales</taxon>
        <taxon>Peptococcaceae</taxon>
        <taxon>Desulforamulus</taxon>
    </lineage>
</organism>
<reference evidence="6 7" key="2">
    <citation type="journal article" date="2012" name="Stand. Genomic Sci.">
        <title>Complete genome sequence of the sulfate-reducing firmicute Desulfotomaculum ruminis type strain (DL(T)).</title>
        <authorList>
            <person name="Spring S."/>
            <person name="Visser M."/>
            <person name="Lu M."/>
            <person name="Copeland A."/>
            <person name="Lapidus A."/>
            <person name="Lucas S."/>
            <person name="Cheng J.F."/>
            <person name="Han C."/>
            <person name="Tapia R."/>
            <person name="Goodwin L.A."/>
            <person name="Pitluck S."/>
            <person name="Ivanova N."/>
            <person name="Land M."/>
            <person name="Hauser L."/>
            <person name="Larimer F."/>
            <person name="Rohde M."/>
            <person name="Goker M."/>
            <person name="Detter J.C."/>
            <person name="Kyrpides N.C."/>
            <person name="Woyke T."/>
            <person name="Schaap P.J."/>
            <person name="Plugge C.M."/>
            <person name="Muyzer G."/>
            <person name="Kuever J."/>
            <person name="Pereira I.A."/>
            <person name="Parshina S.N."/>
            <person name="Bernier-Latmani R."/>
            <person name="Stams A.J."/>
            <person name="Klenk H.P."/>
        </authorList>
    </citation>
    <scope>NUCLEOTIDE SEQUENCE [LARGE SCALE GENOMIC DNA]</scope>
    <source>
        <strain evidence="7">ATCC 23193 / DSM 2154 / NCIB 8452 / DL</strain>
    </source>
</reference>
<dbReference type="GO" id="GO:0098796">
    <property type="term" value="C:membrane protein complex"/>
    <property type="evidence" value="ECO:0007669"/>
    <property type="project" value="UniProtKB-ARBA"/>
</dbReference>
<evidence type="ECO:0000256" key="3">
    <source>
        <dbReference type="ARBA" id="ARBA00022741"/>
    </source>
</evidence>
<dbReference type="Proteomes" id="UP000009234">
    <property type="component" value="Chromosome"/>
</dbReference>
<dbReference type="InterPro" id="IPR003593">
    <property type="entry name" value="AAA+_ATPase"/>
</dbReference>
<name>F6DKF4_DESRL</name>
<dbReference type="GO" id="GO:0016887">
    <property type="term" value="F:ATP hydrolysis activity"/>
    <property type="evidence" value="ECO:0007669"/>
    <property type="project" value="InterPro"/>
</dbReference>
<feature type="domain" description="ABC transporter" evidence="5">
    <location>
        <begin position="9"/>
        <end position="229"/>
    </location>
</feature>
<dbReference type="GO" id="GO:0022857">
    <property type="term" value="F:transmembrane transporter activity"/>
    <property type="evidence" value="ECO:0007669"/>
    <property type="project" value="UniProtKB-ARBA"/>
</dbReference>
<dbReference type="Gene3D" id="3.40.50.300">
    <property type="entry name" value="P-loop containing nucleotide triphosphate hydrolases"/>
    <property type="match status" value="1"/>
</dbReference>
<dbReference type="FunFam" id="3.40.50.300:FF:000032">
    <property type="entry name" value="Export ABC transporter ATP-binding protein"/>
    <property type="match status" value="1"/>
</dbReference>
<dbReference type="InterPro" id="IPR003439">
    <property type="entry name" value="ABC_transporter-like_ATP-bd"/>
</dbReference>
<dbReference type="EMBL" id="CP002780">
    <property type="protein sequence ID" value="AEG59214.1"/>
    <property type="molecule type" value="Genomic_DNA"/>
</dbReference>
<dbReference type="SUPFAM" id="SSF52540">
    <property type="entry name" value="P-loop containing nucleoside triphosphate hydrolases"/>
    <property type="match status" value="1"/>
</dbReference>
<dbReference type="Pfam" id="PF00005">
    <property type="entry name" value="ABC_tran"/>
    <property type="match status" value="1"/>
</dbReference>
<dbReference type="GO" id="GO:0005524">
    <property type="term" value="F:ATP binding"/>
    <property type="evidence" value="ECO:0007669"/>
    <property type="project" value="UniProtKB-KW"/>
</dbReference>
<dbReference type="PANTHER" id="PTHR42798">
    <property type="entry name" value="LIPOPROTEIN-RELEASING SYSTEM ATP-BINDING PROTEIN LOLD"/>
    <property type="match status" value="1"/>
</dbReference>
<dbReference type="PROSITE" id="PS00211">
    <property type="entry name" value="ABC_TRANSPORTER_1"/>
    <property type="match status" value="1"/>
</dbReference>
<dbReference type="HOGENOM" id="CLU_000604_1_22_9"/>
<dbReference type="PROSITE" id="PS50893">
    <property type="entry name" value="ABC_TRANSPORTER_2"/>
    <property type="match status" value="1"/>
</dbReference>
<keyword evidence="2" id="KW-0813">Transport</keyword>
<evidence type="ECO:0000256" key="2">
    <source>
        <dbReference type="ARBA" id="ARBA00022448"/>
    </source>
</evidence>
<dbReference type="InterPro" id="IPR017911">
    <property type="entry name" value="MacB-like_ATP-bd"/>
</dbReference>
<protein>
    <submittedName>
        <fullName evidence="6">ABC transporter related protein</fullName>
    </submittedName>
</protein>
<evidence type="ECO:0000256" key="1">
    <source>
        <dbReference type="ARBA" id="ARBA00005417"/>
    </source>
</evidence>
<evidence type="ECO:0000256" key="4">
    <source>
        <dbReference type="ARBA" id="ARBA00022840"/>
    </source>
</evidence>
<comment type="similarity">
    <text evidence="1">Belongs to the ABC transporter superfamily.</text>
</comment>
<dbReference type="KEGG" id="dru:Desru_0938"/>
<dbReference type="CDD" id="cd03255">
    <property type="entry name" value="ABC_MJ0796_LolCDE_FtsE"/>
    <property type="match status" value="1"/>
</dbReference>
<evidence type="ECO:0000313" key="7">
    <source>
        <dbReference type="Proteomes" id="UP000009234"/>
    </source>
</evidence>
<proteinExistence type="inferred from homology"/>
<keyword evidence="7" id="KW-1185">Reference proteome</keyword>
<reference evidence="7" key="1">
    <citation type="submission" date="2011-05" db="EMBL/GenBank/DDBJ databases">
        <title>Complete sequence of Desulfotomaculum ruminis DSM 2154.</title>
        <authorList>
            <person name="Lucas S."/>
            <person name="Copeland A."/>
            <person name="Lapidus A."/>
            <person name="Cheng J.-F."/>
            <person name="Goodwin L."/>
            <person name="Pitluck S."/>
            <person name="Lu M."/>
            <person name="Detter J.C."/>
            <person name="Han C."/>
            <person name="Tapia R."/>
            <person name="Land M."/>
            <person name="Hauser L."/>
            <person name="Kyrpides N."/>
            <person name="Ivanova N."/>
            <person name="Mikhailova N."/>
            <person name="Pagani I."/>
            <person name="Stams A.J.M."/>
            <person name="Plugge C.M."/>
            <person name="Muyzer G."/>
            <person name="Kuever J."/>
            <person name="Parshina S.N."/>
            <person name="Ivanova A.E."/>
            <person name="Nazina T.N."/>
            <person name="Brambilla E."/>
            <person name="Spring S."/>
            <person name="Klenk H.-P."/>
            <person name="Woyke T."/>
        </authorList>
    </citation>
    <scope>NUCLEOTIDE SEQUENCE [LARGE SCALE GENOMIC DNA]</scope>
    <source>
        <strain evidence="7">ATCC 23193 / DSM 2154 / NCIB 8452 / DL</strain>
    </source>
</reference>
<dbReference type="RefSeq" id="WP_013840985.1">
    <property type="nucleotide sequence ID" value="NC_015589.1"/>
</dbReference>
<keyword evidence="4" id="KW-0067">ATP-binding</keyword>
<dbReference type="InterPro" id="IPR017871">
    <property type="entry name" value="ABC_transporter-like_CS"/>
</dbReference>
<evidence type="ECO:0000259" key="5">
    <source>
        <dbReference type="PROSITE" id="PS50893"/>
    </source>
</evidence>
<dbReference type="AlphaFoldDB" id="F6DKF4"/>
<dbReference type="InterPro" id="IPR027417">
    <property type="entry name" value="P-loop_NTPase"/>
</dbReference>
<gene>
    <name evidence="6" type="ordered locus">Desru_0938</name>
</gene>
<dbReference type="OrthoDB" id="9810992at2"/>
<dbReference type="STRING" id="696281.Desru_0938"/>
<evidence type="ECO:0000313" key="6">
    <source>
        <dbReference type="EMBL" id="AEG59214.1"/>
    </source>
</evidence>